<evidence type="ECO:0000313" key="6">
    <source>
        <dbReference type="EMBL" id="GGC60725.1"/>
    </source>
</evidence>
<dbReference type="Gene3D" id="1.10.10.60">
    <property type="entry name" value="Homeodomain-like"/>
    <property type="match status" value="2"/>
</dbReference>
<dbReference type="GO" id="GO:0003700">
    <property type="term" value="F:DNA-binding transcription factor activity"/>
    <property type="evidence" value="ECO:0007669"/>
    <property type="project" value="TreeGrafter"/>
</dbReference>
<organism evidence="6 7">
    <name type="scientific">Chelatococcus reniformis</name>
    <dbReference type="NCBI Taxonomy" id="1494448"/>
    <lineage>
        <taxon>Bacteria</taxon>
        <taxon>Pseudomonadati</taxon>
        <taxon>Pseudomonadota</taxon>
        <taxon>Alphaproteobacteria</taxon>
        <taxon>Hyphomicrobiales</taxon>
        <taxon>Chelatococcaceae</taxon>
        <taxon>Chelatococcus</taxon>
    </lineage>
</organism>
<feature type="domain" description="HTH tetR-type" evidence="5">
    <location>
        <begin position="23"/>
        <end position="83"/>
    </location>
</feature>
<dbReference type="InterPro" id="IPR001647">
    <property type="entry name" value="HTH_TetR"/>
</dbReference>
<dbReference type="InterPro" id="IPR041490">
    <property type="entry name" value="KstR2_TetR_C"/>
</dbReference>
<dbReference type="GO" id="GO:0000976">
    <property type="term" value="F:transcription cis-regulatory region binding"/>
    <property type="evidence" value="ECO:0007669"/>
    <property type="project" value="TreeGrafter"/>
</dbReference>
<dbReference type="Pfam" id="PF17932">
    <property type="entry name" value="TetR_C_24"/>
    <property type="match status" value="1"/>
</dbReference>
<dbReference type="PROSITE" id="PS50977">
    <property type="entry name" value="HTH_TETR_2"/>
    <property type="match status" value="2"/>
</dbReference>
<comment type="caution">
    <text evidence="6">The sequence shown here is derived from an EMBL/GenBank/DDBJ whole genome shotgun (WGS) entry which is preliminary data.</text>
</comment>
<evidence type="ECO:0000256" key="1">
    <source>
        <dbReference type="ARBA" id="ARBA00023015"/>
    </source>
</evidence>
<dbReference type="Gene3D" id="1.10.357.10">
    <property type="entry name" value="Tetracycline Repressor, domain 2"/>
    <property type="match status" value="2"/>
</dbReference>
<dbReference type="InterPro" id="IPR036271">
    <property type="entry name" value="Tet_transcr_reg_TetR-rel_C_sf"/>
</dbReference>
<dbReference type="Pfam" id="PF00440">
    <property type="entry name" value="TetR_N"/>
    <property type="match status" value="2"/>
</dbReference>
<dbReference type="PRINTS" id="PR00455">
    <property type="entry name" value="HTHTETR"/>
</dbReference>
<protein>
    <submittedName>
        <fullName evidence="6">TetR family transcriptional regulator</fullName>
    </submittedName>
</protein>
<keyword evidence="3" id="KW-0804">Transcription</keyword>
<evidence type="ECO:0000256" key="3">
    <source>
        <dbReference type="ARBA" id="ARBA00023163"/>
    </source>
</evidence>
<accession>A0A916U5L0</accession>
<proteinExistence type="predicted"/>
<feature type="DNA-binding region" description="H-T-H motif" evidence="4">
    <location>
        <begin position="253"/>
        <end position="272"/>
    </location>
</feature>
<evidence type="ECO:0000313" key="7">
    <source>
        <dbReference type="Proteomes" id="UP000637002"/>
    </source>
</evidence>
<feature type="DNA-binding region" description="H-T-H motif" evidence="4">
    <location>
        <begin position="46"/>
        <end position="65"/>
    </location>
</feature>
<keyword evidence="1" id="KW-0805">Transcription regulation</keyword>
<dbReference type="PANTHER" id="PTHR30055:SF234">
    <property type="entry name" value="HTH-TYPE TRANSCRIPTIONAL REGULATOR BETI"/>
    <property type="match status" value="1"/>
</dbReference>
<dbReference type="RefSeq" id="WP_188608931.1">
    <property type="nucleotide sequence ID" value="NZ_BMGG01000003.1"/>
</dbReference>
<sequence length="418" mass="45800">MLPKDVDDARLDERKPAHTDKFIAKRASILDAAARHFNRHGLKGATLADIAASVDLTTNSVTYYYQRKDELIAACLMRSIEAVETLARTALTAPDPQARVRALIRGHAALLADIAAGRHDDLVSFNDLRSLRPPLADEVFTAYTEMFRSVRRVLPKEGTDRPSRNARAHLLLSLVHWMRWWIRRFEPDDYAYAAERMGDIIVGGLLRGGCGATRPLPAQLPALRRATGERAVSEAFLRAATQLVNEQGFRGASVERIAARINLTKGSFYHHYESKDELVTACFERTFEVIRQTQLGAVAGLTSDVDRLLAAARALVLYQLSAQGPLVLVTAASALPEAPRADARRRLDQLTERFGVFIVDGMLAGAIAPLEPAIAAQLVAGMINAACELERWIPGVSGDEAVELYMRPLFEGILAGGG</sequence>
<reference evidence="6" key="1">
    <citation type="journal article" date="2014" name="Int. J. Syst. Evol. Microbiol.">
        <title>Complete genome sequence of Corynebacterium casei LMG S-19264T (=DSM 44701T), isolated from a smear-ripened cheese.</title>
        <authorList>
            <consortium name="US DOE Joint Genome Institute (JGI-PGF)"/>
            <person name="Walter F."/>
            <person name="Albersmeier A."/>
            <person name="Kalinowski J."/>
            <person name="Ruckert C."/>
        </authorList>
    </citation>
    <scope>NUCLEOTIDE SEQUENCE</scope>
    <source>
        <strain evidence="6">CGMCC 1.12919</strain>
    </source>
</reference>
<evidence type="ECO:0000256" key="4">
    <source>
        <dbReference type="PROSITE-ProRule" id="PRU00335"/>
    </source>
</evidence>
<evidence type="ECO:0000259" key="5">
    <source>
        <dbReference type="PROSITE" id="PS50977"/>
    </source>
</evidence>
<name>A0A916U5L0_9HYPH</name>
<dbReference type="EMBL" id="BMGG01000003">
    <property type="protein sequence ID" value="GGC60725.1"/>
    <property type="molecule type" value="Genomic_DNA"/>
</dbReference>
<dbReference type="Proteomes" id="UP000637002">
    <property type="component" value="Unassembled WGS sequence"/>
</dbReference>
<feature type="domain" description="HTH tetR-type" evidence="5">
    <location>
        <begin position="230"/>
        <end position="290"/>
    </location>
</feature>
<evidence type="ECO:0000256" key="2">
    <source>
        <dbReference type="ARBA" id="ARBA00023125"/>
    </source>
</evidence>
<dbReference type="PANTHER" id="PTHR30055">
    <property type="entry name" value="HTH-TYPE TRANSCRIPTIONAL REGULATOR RUTR"/>
    <property type="match status" value="1"/>
</dbReference>
<dbReference type="InterPro" id="IPR009057">
    <property type="entry name" value="Homeodomain-like_sf"/>
</dbReference>
<gene>
    <name evidence="6" type="ORF">GCM10010994_19200</name>
</gene>
<dbReference type="AlphaFoldDB" id="A0A916U5L0"/>
<dbReference type="InterPro" id="IPR050109">
    <property type="entry name" value="HTH-type_TetR-like_transc_reg"/>
</dbReference>
<dbReference type="SUPFAM" id="SSF46689">
    <property type="entry name" value="Homeodomain-like"/>
    <property type="match status" value="2"/>
</dbReference>
<keyword evidence="7" id="KW-1185">Reference proteome</keyword>
<reference evidence="6" key="2">
    <citation type="submission" date="2020-09" db="EMBL/GenBank/DDBJ databases">
        <authorList>
            <person name="Sun Q."/>
            <person name="Zhou Y."/>
        </authorList>
    </citation>
    <scope>NUCLEOTIDE SEQUENCE</scope>
    <source>
        <strain evidence="6">CGMCC 1.12919</strain>
    </source>
</reference>
<keyword evidence="2 4" id="KW-0238">DNA-binding</keyword>
<dbReference type="SUPFAM" id="SSF48498">
    <property type="entry name" value="Tetracyclin repressor-like, C-terminal domain"/>
    <property type="match status" value="1"/>
</dbReference>